<organism evidence="3 4">
    <name type="scientific">Streptosporangium saharense</name>
    <dbReference type="NCBI Taxonomy" id="1706840"/>
    <lineage>
        <taxon>Bacteria</taxon>
        <taxon>Bacillati</taxon>
        <taxon>Actinomycetota</taxon>
        <taxon>Actinomycetes</taxon>
        <taxon>Streptosporangiales</taxon>
        <taxon>Streptosporangiaceae</taxon>
        <taxon>Streptosporangium</taxon>
    </lineage>
</organism>
<dbReference type="EMBL" id="JACHJP010000001">
    <property type="protein sequence ID" value="MBB4914002.1"/>
    <property type="molecule type" value="Genomic_DNA"/>
</dbReference>
<dbReference type="Gene3D" id="3.40.50.410">
    <property type="entry name" value="von Willebrand factor, type A domain"/>
    <property type="match status" value="1"/>
</dbReference>
<name>A0A7W7QI34_9ACTN</name>
<dbReference type="Pfam" id="PF13768">
    <property type="entry name" value="VWA_3"/>
    <property type="match status" value="1"/>
</dbReference>
<comment type="caution">
    <text evidence="3">The sequence shown here is derived from an EMBL/GenBank/DDBJ whole genome shotgun (WGS) entry which is preliminary data.</text>
</comment>
<evidence type="ECO:0000313" key="3">
    <source>
        <dbReference type="EMBL" id="MBB4914002.1"/>
    </source>
</evidence>
<evidence type="ECO:0000259" key="2">
    <source>
        <dbReference type="PROSITE" id="PS50234"/>
    </source>
</evidence>
<dbReference type="Gene3D" id="1.20.120.1690">
    <property type="match status" value="1"/>
</dbReference>
<dbReference type="PROSITE" id="PS50234">
    <property type="entry name" value="VWFA"/>
    <property type="match status" value="1"/>
</dbReference>
<dbReference type="InterPro" id="IPR002035">
    <property type="entry name" value="VWF_A"/>
</dbReference>
<dbReference type="SUPFAM" id="SSF53300">
    <property type="entry name" value="vWA-like"/>
    <property type="match status" value="1"/>
</dbReference>
<feature type="region of interest" description="Disordered" evidence="1">
    <location>
        <begin position="416"/>
        <end position="442"/>
    </location>
</feature>
<protein>
    <submittedName>
        <fullName evidence="3">Ca-activated chloride channel family protein</fullName>
    </submittedName>
</protein>
<dbReference type="AlphaFoldDB" id="A0A7W7QI34"/>
<dbReference type="SMART" id="SM00327">
    <property type="entry name" value="VWA"/>
    <property type="match status" value="1"/>
</dbReference>
<sequence length="598" mass="63668">MSARPAFTLEVGQNKYLRATADEMHAMLTIGAHGLDGLAPTVAEVILVDTSGSMGRPGTKIGAARRASAAAIDTLRDGAFFAVVSGNHEAAMVYPPTPGLAVATPEVRREAKAAVRRLTERGGTAMSTWLRLARQVLATRPAVIRHAILLTDGRNESEPAERLDAELDACAGFLSCDARGIGDGWASQELLRVVTRLNGTADAVRDDVDLVADFRELTRSAMRRGVPDLRVRLRLLPGAEVRYVRQVFPVEADLTGRLTRTGDVVEFGTGPWGEESREYFVCVAVDPTGRDRGEDLRLARVDLEAAEGTSTDVELPAVGTPILVHWTDEPVLSSRIDPKIGHHTRHLALREAIDAGRLAYESGDRAGAEQAWGRAVRLATELGNDRNLTWLSHLVHVVDASRGLVRLRERIDPRDMKGSQLSSWHSTLSPGTRSRRPGEGVGERLVAGGRRCSNCSRVPRAESRFCEQCGLPLTAGTSSPEAVEDALPSEALPEAFPSDARLLDASAKASLSDALPPEAGPDALPSDGPSDTRSSDAASKAPFSDALLPEAVPDVLPSEAPSNAVSRDAPPPEAVPNALSPEVPSDAVSKSAPPPEEG</sequence>
<dbReference type="Proteomes" id="UP000552644">
    <property type="component" value="Unassembled WGS sequence"/>
</dbReference>
<feature type="region of interest" description="Disordered" evidence="1">
    <location>
        <begin position="510"/>
        <end position="598"/>
    </location>
</feature>
<dbReference type="RefSeq" id="WP_184712705.1">
    <property type="nucleotide sequence ID" value="NZ_JACHJP010000001.1"/>
</dbReference>
<gene>
    <name evidence="3" type="ORF">FHS44_001074</name>
</gene>
<reference evidence="3 4" key="1">
    <citation type="submission" date="2020-08" db="EMBL/GenBank/DDBJ databases">
        <title>Genomic Encyclopedia of Type Strains, Phase III (KMG-III): the genomes of soil and plant-associated and newly described type strains.</title>
        <authorList>
            <person name="Whitman W."/>
        </authorList>
    </citation>
    <scope>NUCLEOTIDE SEQUENCE [LARGE SCALE GENOMIC DNA]</scope>
    <source>
        <strain evidence="3 4">CECT 8840</strain>
    </source>
</reference>
<feature type="compositionally biased region" description="Polar residues" evidence="1">
    <location>
        <begin position="419"/>
        <end position="432"/>
    </location>
</feature>
<dbReference type="InterPro" id="IPR036465">
    <property type="entry name" value="vWFA_dom_sf"/>
</dbReference>
<proteinExistence type="predicted"/>
<keyword evidence="4" id="KW-1185">Reference proteome</keyword>
<evidence type="ECO:0000256" key="1">
    <source>
        <dbReference type="SAM" id="MobiDB-lite"/>
    </source>
</evidence>
<feature type="domain" description="VWFA" evidence="2">
    <location>
        <begin position="43"/>
        <end position="226"/>
    </location>
</feature>
<evidence type="ECO:0000313" key="4">
    <source>
        <dbReference type="Proteomes" id="UP000552644"/>
    </source>
</evidence>
<accession>A0A7W7QI34</accession>
<dbReference type="Gene3D" id="2.60.40.3670">
    <property type="match status" value="1"/>
</dbReference>